<dbReference type="PANTHER" id="PTHR35116:SF9">
    <property type="entry name" value="HELICASE MOM1"/>
    <property type="match status" value="1"/>
</dbReference>
<feature type="compositionally biased region" description="Polar residues" evidence="2">
    <location>
        <begin position="2042"/>
        <end position="2053"/>
    </location>
</feature>
<feature type="region of interest" description="Disordered" evidence="2">
    <location>
        <begin position="1759"/>
        <end position="1781"/>
    </location>
</feature>
<evidence type="ECO:0000256" key="1">
    <source>
        <dbReference type="ARBA" id="ARBA00022801"/>
    </source>
</evidence>
<dbReference type="Pfam" id="PF25029">
    <property type="entry name" value="MOM1"/>
    <property type="match status" value="1"/>
</dbReference>
<keyword evidence="6" id="KW-1185">Reference proteome</keyword>
<feature type="compositionally biased region" description="Basic and acidic residues" evidence="2">
    <location>
        <begin position="1408"/>
        <end position="1424"/>
    </location>
</feature>
<dbReference type="InterPro" id="IPR039322">
    <property type="entry name" value="MOM1"/>
</dbReference>
<accession>A0A072VMM6</accession>
<feature type="compositionally biased region" description="Basic and acidic residues" evidence="2">
    <location>
        <begin position="75"/>
        <end position="87"/>
    </location>
</feature>
<evidence type="ECO:0000259" key="3">
    <source>
        <dbReference type="PROSITE" id="PS51194"/>
    </source>
</evidence>
<feature type="compositionally biased region" description="Basic and acidic residues" evidence="2">
    <location>
        <begin position="194"/>
        <end position="210"/>
    </location>
</feature>
<feature type="compositionally biased region" description="Polar residues" evidence="2">
    <location>
        <begin position="1935"/>
        <end position="1947"/>
    </location>
</feature>
<evidence type="ECO:0000313" key="5">
    <source>
        <dbReference type="EnsemblPlants" id="KEH39360"/>
    </source>
</evidence>
<dbReference type="EnsemblPlants" id="KEH39360">
    <property type="protein sequence ID" value="KEH39360"/>
    <property type="gene ID" value="MTR_2g095030"/>
</dbReference>
<dbReference type="Pfam" id="PF00271">
    <property type="entry name" value="Helicase_C"/>
    <property type="match status" value="1"/>
</dbReference>
<dbReference type="ExpressionAtlas" id="A0A072VMM6">
    <property type="expression patterns" value="differential"/>
</dbReference>
<feature type="region of interest" description="Disordered" evidence="2">
    <location>
        <begin position="1390"/>
        <end position="1434"/>
    </location>
</feature>
<reference evidence="4 6" key="2">
    <citation type="journal article" date="2014" name="BMC Genomics">
        <title>An improved genome release (version Mt4.0) for the model legume Medicago truncatula.</title>
        <authorList>
            <person name="Tang H."/>
            <person name="Krishnakumar V."/>
            <person name="Bidwell S."/>
            <person name="Rosen B."/>
            <person name="Chan A."/>
            <person name="Zhou S."/>
            <person name="Gentzbittel L."/>
            <person name="Childs K.L."/>
            <person name="Yandell M."/>
            <person name="Gundlach H."/>
            <person name="Mayer K.F."/>
            <person name="Schwartz D.C."/>
            <person name="Town C.D."/>
        </authorList>
    </citation>
    <scope>GENOME REANNOTATION</scope>
    <source>
        <strain evidence="4">A17</strain>
        <strain evidence="5 6">cv. Jemalong A17</strain>
    </source>
</reference>
<feature type="compositionally biased region" description="Polar residues" evidence="2">
    <location>
        <begin position="90"/>
        <end position="121"/>
    </location>
</feature>
<dbReference type="Gene3D" id="6.10.250.1310">
    <property type="match status" value="1"/>
</dbReference>
<dbReference type="SUPFAM" id="SSF52540">
    <property type="entry name" value="P-loop containing nucleoside triphosphate hydrolases"/>
    <property type="match status" value="1"/>
</dbReference>
<feature type="compositionally biased region" description="Low complexity" evidence="2">
    <location>
        <begin position="1635"/>
        <end position="1646"/>
    </location>
</feature>
<dbReference type="InterPro" id="IPR056882">
    <property type="entry name" value="MOM1_dom"/>
</dbReference>
<name>A0A072VMM6_MEDTR</name>
<evidence type="ECO:0000313" key="6">
    <source>
        <dbReference type="Proteomes" id="UP000002051"/>
    </source>
</evidence>
<protein>
    <submittedName>
        <fullName evidence="4">Helicase MOM1</fullName>
    </submittedName>
</protein>
<keyword evidence="1" id="KW-0378">Hydrolase</keyword>
<feature type="compositionally biased region" description="Polar residues" evidence="2">
    <location>
        <begin position="176"/>
        <end position="192"/>
    </location>
</feature>
<dbReference type="InterPro" id="IPR049730">
    <property type="entry name" value="SNF2/RAD54-like_C"/>
</dbReference>
<feature type="region of interest" description="Disordered" evidence="2">
    <location>
        <begin position="1584"/>
        <end position="1646"/>
    </location>
</feature>
<dbReference type="Gene3D" id="3.40.50.10810">
    <property type="entry name" value="Tandem AAA-ATPase domain"/>
    <property type="match status" value="1"/>
</dbReference>
<dbReference type="Proteomes" id="UP000002051">
    <property type="component" value="Chromosome 2"/>
</dbReference>
<feature type="region of interest" description="Disordered" evidence="2">
    <location>
        <begin position="1967"/>
        <end position="1993"/>
    </location>
</feature>
<feature type="compositionally biased region" description="Basic and acidic residues" evidence="2">
    <location>
        <begin position="374"/>
        <end position="383"/>
    </location>
</feature>
<dbReference type="GO" id="GO:0031507">
    <property type="term" value="P:heterochromatin formation"/>
    <property type="evidence" value="ECO:0007669"/>
    <property type="project" value="InterPro"/>
</dbReference>
<feature type="compositionally biased region" description="Basic and acidic residues" evidence="2">
    <location>
        <begin position="350"/>
        <end position="366"/>
    </location>
</feature>
<dbReference type="Gene3D" id="3.40.50.300">
    <property type="entry name" value="P-loop containing nucleotide triphosphate hydrolases"/>
    <property type="match status" value="1"/>
</dbReference>
<feature type="compositionally biased region" description="Basic and acidic residues" evidence="2">
    <location>
        <begin position="321"/>
        <end position="341"/>
    </location>
</feature>
<feature type="region of interest" description="Disordered" evidence="2">
    <location>
        <begin position="1"/>
        <end position="392"/>
    </location>
</feature>
<dbReference type="STRING" id="3880.A0A072VMM6"/>
<feature type="compositionally biased region" description="Basic and acidic residues" evidence="2">
    <location>
        <begin position="10"/>
        <end position="29"/>
    </location>
</feature>
<dbReference type="InterPro" id="IPR027417">
    <property type="entry name" value="P-loop_NTPase"/>
</dbReference>
<feature type="region of interest" description="Disordered" evidence="2">
    <location>
        <begin position="1356"/>
        <end position="1377"/>
    </location>
</feature>
<feature type="domain" description="Helicase C-terminal" evidence="3">
    <location>
        <begin position="686"/>
        <end position="850"/>
    </location>
</feature>
<evidence type="ECO:0000256" key="2">
    <source>
        <dbReference type="SAM" id="MobiDB-lite"/>
    </source>
</evidence>
<feature type="compositionally biased region" description="Basic and acidic residues" evidence="2">
    <location>
        <begin position="218"/>
        <end position="237"/>
    </location>
</feature>
<feature type="compositionally biased region" description="Polar residues" evidence="2">
    <location>
        <begin position="1759"/>
        <end position="1779"/>
    </location>
</feature>
<keyword evidence="4" id="KW-0067">ATP-binding</keyword>
<dbReference type="EMBL" id="CM001218">
    <property type="protein sequence ID" value="KEH39360.1"/>
    <property type="molecule type" value="Genomic_DNA"/>
</dbReference>
<feature type="region of interest" description="Disordered" evidence="2">
    <location>
        <begin position="1902"/>
        <end position="1947"/>
    </location>
</feature>
<dbReference type="InterPro" id="IPR001650">
    <property type="entry name" value="Helicase_C-like"/>
</dbReference>
<organism evidence="4 6">
    <name type="scientific">Medicago truncatula</name>
    <name type="common">Barrel medic</name>
    <name type="synonym">Medicago tribuloides</name>
    <dbReference type="NCBI Taxonomy" id="3880"/>
    <lineage>
        <taxon>Eukaryota</taxon>
        <taxon>Viridiplantae</taxon>
        <taxon>Streptophyta</taxon>
        <taxon>Embryophyta</taxon>
        <taxon>Tracheophyta</taxon>
        <taxon>Spermatophyta</taxon>
        <taxon>Magnoliopsida</taxon>
        <taxon>eudicotyledons</taxon>
        <taxon>Gunneridae</taxon>
        <taxon>Pentapetalae</taxon>
        <taxon>rosids</taxon>
        <taxon>fabids</taxon>
        <taxon>Fabales</taxon>
        <taxon>Fabaceae</taxon>
        <taxon>Papilionoideae</taxon>
        <taxon>50 kb inversion clade</taxon>
        <taxon>NPAAA clade</taxon>
        <taxon>Hologalegina</taxon>
        <taxon>IRL clade</taxon>
        <taxon>Trifolieae</taxon>
        <taxon>Medicago</taxon>
    </lineage>
</organism>
<evidence type="ECO:0000313" key="4">
    <source>
        <dbReference type="EMBL" id="KEH39360.1"/>
    </source>
</evidence>
<dbReference type="GO" id="GO:0004386">
    <property type="term" value="F:helicase activity"/>
    <property type="evidence" value="ECO:0007669"/>
    <property type="project" value="UniProtKB-KW"/>
</dbReference>
<feature type="region of interest" description="Disordered" evidence="2">
    <location>
        <begin position="474"/>
        <end position="494"/>
    </location>
</feature>
<feature type="compositionally biased region" description="Polar residues" evidence="2">
    <location>
        <begin position="1706"/>
        <end position="1722"/>
    </location>
</feature>
<dbReference type="GO" id="GO:0016787">
    <property type="term" value="F:hydrolase activity"/>
    <property type="evidence" value="ECO:0007669"/>
    <property type="project" value="UniProtKB-KW"/>
</dbReference>
<keyword evidence="4" id="KW-0347">Helicase</keyword>
<dbReference type="PANTHER" id="PTHR35116">
    <property type="entry name" value="HELICASE PROTEIN MOM1"/>
    <property type="match status" value="1"/>
</dbReference>
<proteinExistence type="predicted"/>
<feature type="compositionally biased region" description="Basic and acidic residues" evidence="2">
    <location>
        <begin position="123"/>
        <end position="151"/>
    </location>
</feature>
<dbReference type="PROSITE" id="PS51194">
    <property type="entry name" value="HELICASE_CTER"/>
    <property type="match status" value="1"/>
</dbReference>
<feature type="compositionally biased region" description="Basic and acidic residues" evidence="2">
    <location>
        <begin position="268"/>
        <end position="288"/>
    </location>
</feature>
<reference evidence="4 6" key="1">
    <citation type="journal article" date="2011" name="Nature">
        <title>The Medicago genome provides insight into the evolution of rhizobial symbioses.</title>
        <authorList>
            <person name="Young N.D."/>
            <person name="Debelle F."/>
            <person name="Oldroyd G.E."/>
            <person name="Geurts R."/>
            <person name="Cannon S.B."/>
            <person name="Udvardi M.K."/>
            <person name="Benedito V.A."/>
            <person name="Mayer K.F."/>
            <person name="Gouzy J."/>
            <person name="Schoof H."/>
            <person name="Van de Peer Y."/>
            <person name="Proost S."/>
            <person name="Cook D.R."/>
            <person name="Meyers B.C."/>
            <person name="Spannagl M."/>
            <person name="Cheung F."/>
            <person name="De Mita S."/>
            <person name="Krishnakumar V."/>
            <person name="Gundlach H."/>
            <person name="Zhou S."/>
            <person name="Mudge J."/>
            <person name="Bharti A.K."/>
            <person name="Murray J.D."/>
            <person name="Naoumkina M.A."/>
            <person name="Rosen B."/>
            <person name="Silverstein K.A."/>
            <person name="Tang H."/>
            <person name="Rombauts S."/>
            <person name="Zhao P.X."/>
            <person name="Zhou P."/>
            <person name="Barbe V."/>
            <person name="Bardou P."/>
            <person name="Bechner M."/>
            <person name="Bellec A."/>
            <person name="Berger A."/>
            <person name="Berges H."/>
            <person name="Bidwell S."/>
            <person name="Bisseling T."/>
            <person name="Choisne N."/>
            <person name="Couloux A."/>
            <person name="Denny R."/>
            <person name="Deshpande S."/>
            <person name="Dai X."/>
            <person name="Doyle J.J."/>
            <person name="Dudez A.M."/>
            <person name="Farmer A.D."/>
            <person name="Fouteau S."/>
            <person name="Franken C."/>
            <person name="Gibelin C."/>
            <person name="Gish J."/>
            <person name="Goldstein S."/>
            <person name="Gonzalez A.J."/>
            <person name="Green P.J."/>
            <person name="Hallab A."/>
            <person name="Hartog M."/>
            <person name="Hua A."/>
            <person name="Humphray S.J."/>
            <person name="Jeong D.H."/>
            <person name="Jing Y."/>
            <person name="Jocker A."/>
            <person name="Kenton S.M."/>
            <person name="Kim D.J."/>
            <person name="Klee K."/>
            <person name="Lai H."/>
            <person name="Lang C."/>
            <person name="Lin S."/>
            <person name="Macmil S.L."/>
            <person name="Magdelenat G."/>
            <person name="Matthews L."/>
            <person name="McCorrison J."/>
            <person name="Monaghan E.L."/>
            <person name="Mun J.H."/>
            <person name="Najar F.Z."/>
            <person name="Nicholson C."/>
            <person name="Noirot C."/>
            <person name="O'Bleness M."/>
            <person name="Paule C.R."/>
            <person name="Poulain J."/>
            <person name="Prion F."/>
            <person name="Qin B."/>
            <person name="Qu C."/>
            <person name="Retzel E.F."/>
            <person name="Riddle C."/>
            <person name="Sallet E."/>
            <person name="Samain S."/>
            <person name="Samson N."/>
            <person name="Sanders I."/>
            <person name="Saurat O."/>
            <person name="Scarpelli C."/>
            <person name="Schiex T."/>
            <person name="Segurens B."/>
            <person name="Severin A.J."/>
            <person name="Sherrier D.J."/>
            <person name="Shi R."/>
            <person name="Sims S."/>
            <person name="Singer S.R."/>
            <person name="Sinharoy S."/>
            <person name="Sterck L."/>
            <person name="Viollet A."/>
            <person name="Wang B.B."/>
            <person name="Wang K."/>
            <person name="Wang M."/>
            <person name="Wang X."/>
            <person name="Warfsmann J."/>
            <person name="Weissenbach J."/>
            <person name="White D.D."/>
            <person name="White J.D."/>
            <person name="Wiley G.B."/>
            <person name="Wincker P."/>
            <person name="Xing Y."/>
            <person name="Yang L."/>
            <person name="Yao Z."/>
            <person name="Ying F."/>
            <person name="Zhai J."/>
            <person name="Zhou L."/>
            <person name="Zuber A."/>
            <person name="Denarie J."/>
            <person name="Dixon R.A."/>
            <person name="May G.D."/>
            <person name="Schwartz D.C."/>
            <person name="Rogers J."/>
            <person name="Quetier F."/>
            <person name="Town C.D."/>
            <person name="Roe B.A."/>
        </authorList>
    </citation>
    <scope>NUCLEOTIDE SEQUENCE [LARGE SCALE GENOMIC DNA]</scope>
    <source>
        <strain evidence="4">A17</strain>
        <strain evidence="5 6">cv. Jemalong A17</strain>
    </source>
</reference>
<dbReference type="OrthoDB" id="885191at2759"/>
<feature type="compositionally biased region" description="Polar residues" evidence="2">
    <location>
        <begin position="2066"/>
        <end position="2090"/>
    </location>
</feature>
<feature type="compositionally biased region" description="Polar residues" evidence="2">
    <location>
        <begin position="54"/>
        <end position="63"/>
    </location>
</feature>
<feature type="compositionally biased region" description="Low complexity" evidence="2">
    <location>
        <begin position="1902"/>
        <end position="1918"/>
    </location>
</feature>
<reference evidence="5" key="3">
    <citation type="submission" date="2015-04" db="UniProtKB">
        <authorList>
            <consortium name="EnsemblPlants"/>
        </authorList>
    </citation>
    <scope>IDENTIFICATION</scope>
    <source>
        <strain evidence="5">cv. Jemalong A17</strain>
    </source>
</reference>
<feature type="compositionally biased region" description="Low complexity" evidence="2">
    <location>
        <begin position="1975"/>
        <end position="1984"/>
    </location>
</feature>
<gene>
    <name evidence="5" type="primary">25487831</name>
    <name evidence="4" type="ordered locus">MTR_2g095030</name>
</gene>
<dbReference type="InterPro" id="IPR038718">
    <property type="entry name" value="SNF2-like_sf"/>
</dbReference>
<feature type="compositionally biased region" description="Polar residues" evidence="2">
    <location>
        <begin position="474"/>
        <end position="487"/>
    </location>
</feature>
<keyword evidence="4" id="KW-0547">Nucleotide-binding</keyword>
<feature type="region of interest" description="Disordered" evidence="2">
    <location>
        <begin position="2008"/>
        <end position="2096"/>
    </location>
</feature>
<dbReference type="CDD" id="cd18793">
    <property type="entry name" value="SF2_C_SNF"/>
    <property type="match status" value="1"/>
</dbReference>
<sequence>MVKSTRSSQKAKDEENNNGRVTRSSEKAKIKAHPNVSDTAGIRKSSREKPSKIIATSSSTQKSEQVEKGTLPAPETRRKSVRVEKMKTPSPLTRSGKTRNHSFSGPSDSKSAGSLGSISRQKLQKEKSVKHLTFEAKEVNENEEHNRESSQVKRKKMTALMYRSLFTQPKKDCLGNSDNNSKSNQEGDNSSGAKIDELSKGSCSDNKEVSKNGTLPSEDARAKETTVDSRIGDKSKGDNSSGAKIDELSKGSCSDNEEVSKNGTLPFKDGKAKETRVDSRTDEPRCQSKGDNSSGAKIDELSKGSCSDNEEVSKNGTLPFEDGKAKETRVDSRTDEPRCQSKADNSIGAKIDELSKGSCSDNKEVSKNGTLTSEDAKAKETRVNSRLSGPMTDLAENCATPGSFIPSNTPTYETSVVPRRVQPDCCGEETLPTLVSGDSVFDDDDLVNNNAGLGGGEKLAPSKRKAITMDIDSNVPSSLSKGDSSNLIPDALPSKLGGNESCSKRIRLDFNPTVEESRDPCATEDIDVIEATMQQKDKSDHASGTGHLKGTTVEDKNIHALLDSQSVVHPKEKVSSHIANRCKSDSYKLVEYWVPVQISNVQLEQYCNTLLSNASFLCSSPKIDSVGAIRDVLISIRKCCNHPYIIEESLQPLLLKGIEEVEYPSQKEKAVAYLNVGIKASSKLQLLDSMLTELRKNKLRALILFQPIGVSGKTSIVDILDDFLRQRFGEDSYERIDNCLTASKKQAATKIFNDKNNKRFFFLMETSACHPSIKLSSIDAIIIFDSDWNPMNDIRSLQKLTLDSQFESIKTFRLYSPFTVEEKALILSRQGKTLDINCPSSSRGLSHTLLMWGAVHLFDELRVFHDGATSTSNLKPLLEETVSQFSSCLADVGEDSDTSNCSILLKVQQHGGAYLANSPLFGELEFRSPDEESPQKFWNNLLVGRQFQWKYSCGSTQRSRRRVQPFNNLAGGTDLVNEGTTKKRLKVSNNNVDQPSSKSVGEKLPNGIKAGTFVDLVDKPQGNDDVESGKNGRVHDELRSLHLSLKPQITELCEVLLLPDNVRNVVDNFLEYVTNKHHFNWESVSIQSFQISLIRAAASLLNHKVDQKTILALSKEQLNFDCKQAEVDYSYSFLQCLKKIFVYRTGTYNDNSSPKVCKSLNGVSCTEVVQEVELFKKDLSKSIKKIQKKFVKMLNKVRLMYQEEKHRLRVVNEDEKAELERKYKIQLAMTRSCYPNEVVRTETLNILNVDHQKSIEELKCEHETRLKELEDEHSEHIRKYQVWEASWVEEVKSWAKNELLNIVASKGPGTGIDYLQMCDNVVESMIEAGAMVTETNSPSVGKTVKLQNSLVKHDRANEMDILVPNDQPISGSEDHNMTENQYSQENIISKHSHSREQNSDGATSMTDETNRSENFGHESQDGCERSNLGITSLPDYENATHTEHQCSDGVSSGVEGQIPVELQETTDKGDSVSISERQVQVEMPVTDNSTDCQLENANQLNPPSSMDQTSDKVSIDVPVVDGVLSSKPCQAVGLTGCQDKISLSNPPLEQQIPDGDVPVMEPENSHAVAECHMEPSINAMLVDNSTTDDQEGGVQGNVTSAPVPRPVNVMEPLGQGKELPSVKSAADKNSDGAMQNSSEQVQVASSSADVVPANQITVPSKQVHQLAAAEPSSNLALSGFSTVHLATEDEHQLNSVHSLPTHHSEPTSVVPNKDAGQSHSNSALGLHSNQVAVHPISNSDLDLLTASRVRAQCGYRRNLSNPLEMNNHPIQSTPPSSSRRLQHLSYDPLNIEFERIQKVIEQSSKNHEDTKLRLKSDFEKELAELRRKYDVKFQEIEVEFQQTKKTLDTNLNTVYVNKILANAFKSKCLDLKVSGASGVQHDSLPQHLHQLSRQQAATRPFLVSGSSSGESPVTSLPSPSIAPNSQHMLPPGYNMSGTFSSASARPPLINTTRSSIARDIQGGEIRAPAPHLHSSRPSISAPPSSFNPLQRGIPSQTAASNLRATSPSYAHVSPWQRPPSYQSNPQMGRRPDSAGRSALLGNFSSQSTKTPPNIISRLSDVAPANLSRSGPNSSSVVANSSHQAASQNLVCLSDDE</sequence>
<feature type="region of interest" description="Disordered" evidence="2">
    <location>
        <begin position="1695"/>
        <end position="1722"/>
    </location>
</feature>